<evidence type="ECO:0000313" key="2">
    <source>
        <dbReference type="Proteomes" id="UP000093943"/>
    </source>
</evidence>
<gene>
    <name evidence="1" type="ORF">A5710_11510</name>
</gene>
<sequence length="398" mass="40838">MAVQQTLRPYVTAGIAIVGSGLIAATPVAAPVASVPTIRDVALTAGGLPDLMAPWTEVFNKASENATILTQNFLLAPGVGFQQFLANQTQFWQSILDDPSKIPDVMQQMQSNLDAVLTGYTLQNADGTFGLGDLSGTLGTVGVHTLSGSDLNTFALGHDALFALLPQFLPADMSDIATPIVNFMASPLSAIIIGSLGPSLAPWVAMMNSIQDGDSFNQIMASWMDGYLNGATLNLDSLIPMINSLGLLPEGTNITHLEFALGGMLTPGDVAVGPYQVDVDGTTVDVPAVGGSMFNSLGITLTTGILPGIPLAISGHAVGPIAAMEAWGQTVGALLGSGWDGKGPVHVDPPWPGIDFPTIPDGLFDDGGATPDAGDAVASPLAGMDLGDVLNAFFGVDI</sequence>
<dbReference type="InterPro" id="IPR049934">
    <property type="entry name" value="GjpA-like"/>
</dbReference>
<comment type="caution">
    <text evidence="1">The sequence shown here is derived from an EMBL/GenBank/DDBJ whole genome shotgun (WGS) entry which is preliminary data.</text>
</comment>
<dbReference type="Proteomes" id="UP000093943">
    <property type="component" value="Unassembled WGS sequence"/>
</dbReference>
<name>A0A1A2NVD6_MYCSD</name>
<reference evidence="2" key="1">
    <citation type="submission" date="2016-06" db="EMBL/GenBank/DDBJ databases">
        <authorList>
            <person name="Sutton G."/>
            <person name="Brinkac L."/>
            <person name="Sanka R."/>
            <person name="Adams M."/>
            <person name="Lau E."/>
            <person name="Sam S."/>
            <person name="Sreng N."/>
            <person name="Him V."/>
            <person name="Kerleguer A."/>
            <person name="Cheng S."/>
        </authorList>
    </citation>
    <scope>NUCLEOTIDE SEQUENCE [LARGE SCALE GENOMIC DNA]</scope>
    <source>
        <strain evidence="2">E1876</strain>
    </source>
</reference>
<evidence type="ECO:0008006" key="3">
    <source>
        <dbReference type="Google" id="ProtNLM"/>
    </source>
</evidence>
<organism evidence="1 2">
    <name type="scientific">Mycolicibacter sinensis (strain JDM601)</name>
    <name type="common">Mycobacterium sinense</name>
    <dbReference type="NCBI Taxonomy" id="875328"/>
    <lineage>
        <taxon>Bacteria</taxon>
        <taxon>Bacillati</taxon>
        <taxon>Actinomycetota</taxon>
        <taxon>Actinomycetes</taxon>
        <taxon>Mycobacteriales</taxon>
        <taxon>Mycobacteriaceae</taxon>
        <taxon>Mycolicibacter</taxon>
    </lineage>
</organism>
<dbReference type="OrthoDB" id="4370634at2"/>
<dbReference type="RefSeq" id="WP_064921407.1">
    <property type="nucleotide sequence ID" value="NZ_LZJK01000063.1"/>
</dbReference>
<dbReference type="AlphaFoldDB" id="A0A1A2NVD6"/>
<accession>A0A1A2NVD6</accession>
<dbReference type="EMBL" id="LZKG01000177">
    <property type="protein sequence ID" value="OBI23906.1"/>
    <property type="molecule type" value="Genomic_DNA"/>
</dbReference>
<dbReference type="NCBIfam" id="NF033942">
    <property type="entry name" value="GjpA"/>
    <property type="match status" value="1"/>
</dbReference>
<proteinExistence type="predicted"/>
<evidence type="ECO:0000313" key="1">
    <source>
        <dbReference type="EMBL" id="OBI23906.1"/>
    </source>
</evidence>
<protein>
    <recommendedName>
        <fullName evidence="3">PE-PGRS family protein</fullName>
    </recommendedName>
</protein>